<dbReference type="Proteomes" id="UP000055045">
    <property type="component" value="Unassembled WGS sequence"/>
</dbReference>
<sequence length="104" mass="10876">MTGTSLNAKLAINDNNKFSHTAGCACSYSGTHGYNLILAQIILNVAMALAFTVDRISGLKGTVSKVEGGRGEKLGNSLVEDAQLRCQKIGSIMGIMMVGREQGG</sequence>
<evidence type="ECO:0000313" key="1">
    <source>
        <dbReference type="EMBL" id="KUM65610.1"/>
    </source>
</evidence>
<dbReference type="EMBL" id="LLXE01000023">
    <property type="protein sequence ID" value="KUM65610.1"/>
    <property type="molecule type" value="Genomic_DNA"/>
</dbReference>
<name>A0A101MRX5_PENFR</name>
<protein>
    <submittedName>
        <fullName evidence="1">Uncharacterized protein</fullName>
    </submittedName>
</protein>
<dbReference type="AlphaFoldDB" id="A0A101MRX5"/>
<gene>
    <name evidence="1" type="ORF">ACN42_g1455</name>
</gene>
<accession>A0A101MRX5</accession>
<reference evidence="1 2" key="1">
    <citation type="submission" date="2015-10" db="EMBL/GenBank/DDBJ databases">
        <title>Genome sequencing of Penicillium freii.</title>
        <authorList>
            <person name="Nguyen H.D."/>
            <person name="Visagie C.M."/>
            <person name="Seifert K.A."/>
        </authorList>
    </citation>
    <scope>NUCLEOTIDE SEQUENCE [LARGE SCALE GENOMIC DNA]</scope>
    <source>
        <strain evidence="1 2">DAOM 242723</strain>
    </source>
</reference>
<proteinExistence type="predicted"/>
<evidence type="ECO:0000313" key="2">
    <source>
        <dbReference type="Proteomes" id="UP000055045"/>
    </source>
</evidence>
<comment type="caution">
    <text evidence="1">The sequence shown here is derived from an EMBL/GenBank/DDBJ whole genome shotgun (WGS) entry which is preliminary data.</text>
</comment>
<organism evidence="1 2">
    <name type="scientific">Penicillium freii</name>
    <dbReference type="NCBI Taxonomy" id="48697"/>
    <lineage>
        <taxon>Eukaryota</taxon>
        <taxon>Fungi</taxon>
        <taxon>Dikarya</taxon>
        <taxon>Ascomycota</taxon>
        <taxon>Pezizomycotina</taxon>
        <taxon>Eurotiomycetes</taxon>
        <taxon>Eurotiomycetidae</taxon>
        <taxon>Eurotiales</taxon>
        <taxon>Aspergillaceae</taxon>
        <taxon>Penicillium</taxon>
    </lineage>
</organism>
<keyword evidence="2" id="KW-1185">Reference proteome</keyword>